<evidence type="ECO:0000256" key="1">
    <source>
        <dbReference type="SAM" id="SignalP"/>
    </source>
</evidence>
<sequence length="72" mass="8554">MISLGIVFQSLWTNLPLACVQAKVRFVGNTYTILLRFPPTRWTGADTYRRTRDRFRMAYLDSIFPRQRQNVE</sequence>
<evidence type="ECO:0000313" key="2">
    <source>
        <dbReference type="EMBL" id="GLB35355.1"/>
    </source>
</evidence>
<keyword evidence="1" id="KW-0732">Signal</keyword>
<gene>
    <name evidence="2" type="ORF">LshimejAT787_0209200</name>
</gene>
<organism evidence="2 3">
    <name type="scientific">Lyophyllum shimeji</name>
    <name type="common">Hon-shimeji</name>
    <name type="synonym">Tricholoma shimeji</name>
    <dbReference type="NCBI Taxonomy" id="47721"/>
    <lineage>
        <taxon>Eukaryota</taxon>
        <taxon>Fungi</taxon>
        <taxon>Dikarya</taxon>
        <taxon>Basidiomycota</taxon>
        <taxon>Agaricomycotina</taxon>
        <taxon>Agaricomycetes</taxon>
        <taxon>Agaricomycetidae</taxon>
        <taxon>Agaricales</taxon>
        <taxon>Tricholomatineae</taxon>
        <taxon>Lyophyllaceae</taxon>
        <taxon>Lyophyllum</taxon>
    </lineage>
</organism>
<feature type="chain" id="PRO_5040124457" description="Secreted protein" evidence="1">
    <location>
        <begin position="23"/>
        <end position="72"/>
    </location>
</feature>
<evidence type="ECO:0008006" key="4">
    <source>
        <dbReference type="Google" id="ProtNLM"/>
    </source>
</evidence>
<comment type="caution">
    <text evidence="2">The sequence shown here is derived from an EMBL/GenBank/DDBJ whole genome shotgun (WGS) entry which is preliminary data.</text>
</comment>
<name>A0A9P3PG08_LYOSH</name>
<keyword evidence="3" id="KW-1185">Reference proteome</keyword>
<accession>A0A9P3PG08</accession>
<protein>
    <recommendedName>
        <fullName evidence="4">Secreted protein</fullName>
    </recommendedName>
</protein>
<dbReference type="AlphaFoldDB" id="A0A9P3PG08"/>
<evidence type="ECO:0000313" key="3">
    <source>
        <dbReference type="Proteomes" id="UP001063166"/>
    </source>
</evidence>
<dbReference type="Proteomes" id="UP001063166">
    <property type="component" value="Unassembled WGS sequence"/>
</dbReference>
<dbReference type="EMBL" id="BRPK01000002">
    <property type="protein sequence ID" value="GLB35355.1"/>
    <property type="molecule type" value="Genomic_DNA"/>
</dbReference>
<feature type="signal peptide" evidence="1">
    <location>
        <begin position="1"/>
        <end position="22"/>
    </location>
</feature>
<proteinExistence type="predicted"/>
<reference evidence="2" key="1">
    <citation type="submission" date="2022-07" db="EMBL/GenBank/DDBJ databases">
        <title>The genome of Lyophyllum shimeji provides insight into the initial evolution of ectomycorrhizal fungal genome.</title>
        <authorList>
            <person name="Kobayashi Y."/>
            <person name="Shibata T."/>
            <person name="Hirakawa H."/>
            <person name="Shigenobu S."/>
            <person name="Nishiyama T."/>
            <person name="Yamada A."/>
            <person name="Hasebe M."/>
            <person name="Kawaguchi M."/>
        </authorList>
    </citation>
    <scope>NUCLEOTIDE SEQUENCE</scope>
    <source>
        <strain evidence="2">AT787</strain>
    </source>
</reference>